<name>A0A7Y4NRG5_9BACT</name>
<dbReference type="Proteomes" id="UP000563426">
    <property type="component" value="Unassembled WGS sequence"/>
</dbReference>
<comment type="caution">
    <text evidence="1">The sequence shown here is derived from an EMBL/GenBank/DDBJ whole genome shotgun (WGS) entry which is preliminary data.</text>
</comment>
<protein>
    <submittedName>
        <fullName evidence="1">Uncharacterized protein</fullName>
    </submittedName>
</protein>
<accession>A0A7Y4NRG5</accession>
<evidence type="ECO:0000313" key="1">
    <source>
        <dbReference type="EMBL" id="NOK32932.1"/>
    </source>
</evidence>
<sequence>MGLLNDVRSGAAGLRLTLPGHFTLQGDQETSAHLVDVERRAALFLFRSNLQIDLSPEHDELLALDIERHARDLFERHFHVHNRQQPAGGSGAKVPRTADPDWSPVVSIKRVRLGTCGALSVVHRMAYEPGMERVMGHLLIPLRSGLFEFRIVAVEQGPTGVRENVIFGEAAAKAGVKTDKELDQVLRSFNPDDPRHDSRFPQHPLSAVRSLLHLLAEPGNIQVTEPALQLHAGEVRIPDIGCAMTPPPRYLRTSDSNGTFLRFSRLAFAGGAAGSDGVQVLTISCFQADVTPEDPECMKKVTAQGASLLQGRSNGAASSQTETWMAPGPGGGVHLFFHTVFPSRAFGDPPKRAILRLFTHTRGVVNFVLLEAAACLSREEMLADIEAVIQSWRVLGAANAPASLSPPPAEKKKSWWQWSR</sequence>
<dbReference type="RefSeq" id="WP_171433492.1">
    <property type="nucleotide sequence ID" value="NZ_JABFJV010000024.1"/>
</dbReference>
<organism evidence="1 2">
    <name type="scientific">Corallococcus exercitus</name>
    <dbReference type="NCBI Taxonomy" id="2316736"/>
    <lineage>
        <taxon>Bacteria</taxon>
        <taxon>Pseudomonadati</taxon>
        <taxon>Myxococcota</taxon>
        <taxon>Myxococcia</taxon>
        <taxon>Myxococcales</taxon>
        <taxon>Cystobacterineae</taxon>
        <taxon>Myxococcaceae</taxon>
        <taxon>Corallococcus</taxon>
    </lineage>
</organism>
<keyword evidence="2" id="KW-1185">Reference proteome</keyword>
<reference evidence="1 2" key="1">
    <citation type="submission" date="2020-05" db="EMBL/GenBank/DDBJ databases">
        <authorList>
            <person name="Whitworth D."/>
        </authorList>
    </citation>
    <scope>NUCLEOTIDE SEQUENCE [LARGE SCALE GENOMIC DNA]</scope>
    <source>
        <strain evidence="1 2">AB043B</strain>
    </source>
</reference>
<dbReference type="EMBL" id="JABFJV010000024">
    <property type="protein sequence ID" value="NOK32932.1"/>
    <property type="molecule type" value="Genomic_DNA"/>
</dbReference>
<evidence type="ECO:0000313" key="2">
    <source>
        <dbReference type="Proteomes" id="UP000563426"/>
    </source>
</evidence>
<dbReference type="AlphaFoldDB" id="A0A7Y4NRG5"/>
<proteinExistence type="predicted"/>
<gene>
    <name evidence="1" type="ORF">HMI49_06935</name>
</gene>